<dbReference type="PROSITE" id="PS51387">
    <property type="entry name" value="FAD_PCMH"/>
    <property type="match status" value="1"/>
</dbReference>
<name>A0ABP5MDE5_9MICO</name>
<reference evidence="8" key="1">
    <citation type="journal article" date="2019" name="Int. J. Syst. Evol. Microbiol.">
        <title>The Global Catalogue of Microorganisms (GCM) 10K type strain sequencing project: providing services to taxonomists for standard genome sequencing and annotation.</title>
        <authorList>
            <consortium name="The Broad Institute Genomics Platform"/>
            <consortium name="The Broad Institute Genome Sequencing Center for Infectious Disease"/>
            <person name="Wu L."/>
            <person name="Ma J."/>
        </authorList>
    </citation>
    <scope>NUCLEOTIDE SEQUENCE [LARGE SCALE GENOMIC DNA]</scope>
    <source>
        <strain evidence="8">JCM 16026</strain>
    </source>
</reference>
<dbReference type="EMBL" id="BAAAQT010000005">
    <property type="protein sequence ID" value="GAA2172566.1"/>
    <property type="molecule type" value="Genomic_DNA"/>
</dbReference>
<comment type="caution">
    <text evidence="7">The sequence shown here is derived from an EMBL/GenBank/DDBJ whole genome shotgun (WGS) entry which is preliminary data.</text>
</comment>
<dbReference type="Pfam" id="PF01565">
    <property type="entry name" value="FAD_binding_4"/>
    <property type="match status" value="1"/>
</dbReference>
<gene>
    <name evidence="7" type="ORF">GCM10009846_11040</name>
</gene>
<evidence type="ECO:0000313" key="7">
    <source>
        <dbReference type="EMBL" id="GAA2172566.1"/>
    </source>
</evidence>
<keyword evidence="8" id="KW-1185">Reference proteome</keyword>
<keyword evidence="5" id="KW-0560">Oxidoreductase</keyword>
<comment type="cofactor">
    <cofactor evidence="1">
        <name>FAD</name>
        <dbReference type="ChEBI" id="CHEBI:57692"/>
    </cofactor>
</comment>
<evidence type="ECO:0000256" key="4">
    <source>
        <dbReference type="ARBA" id="ARBA00022827"/>
    </source>
</evidence>
<evidence type="ECO:0000256" key="3">
    <source>
        <dbReference type="ARBA" id="ARBA00022630"/>
    </source>
</evidence>
<dbReference type="RefSeq" id="WP_344341307.1">
    <property type="nucleotide sequence ID" value="NZ_BAAAQT010000005.1"/>
</dbReference>
<evidence type="ECO:0000256" key="1">
    <source>
        <dbReference type="ARBA" id="ARBA00001974"/>
    </source>
</evidence>
<accession>A0ABP5MDE5</accession>
<comment type="similarity">
    <text evidence="2">Belongs to the oxygen-dependent FAD-linked oxidoreductase family.</text>
</comment>
<evidence type="ECO:0000313" key="8">
    <source>
        <dbReference type="Proteomes" id="UP001501599"/>
    </source>
</evidence>
<evidence type="ECO:0000256" key="5">
    <source>
        <dbReference type="ARBA" id="ARBA00023002"/>
    </source>
</evidence>
<organism evidence="7 8">
    <name type="scientific">Agrococcus versicolor</name>
    <dbReference type="NCBI Taxonomy" id="501482"/>
    <lineage>
        <taxon>Bacteria</taxon>
        <taxon>Bacillati</taxon>
        <taxon>Actinomycetota</taxon>
        <taxon>Actinomycetes</taxon>
        <taxon>Micrococcales</taxon>
        <taxon>Microbacteriaceae</taxon>
        <taxon>Agrococcus</taxon>
    </lineage>
</organism>
<evidence type="ECO:0000256" key="2">
    <source>
        <dbReference type="ARBA" id="ARBA00005466"/>
    </source>
</evidence>
<keyword evidence="3" id="KW-0285">Flavoprotein</keyword>
<dbReference type="Gene3D" id="3.30.465.10">
    <property type="match status" value="1"/>
</dbReference>
<dbReference type="InterPro" id="IPR036318">
    <property type="entry name" value="FAD-bd_PCMH-like_sf"/>
</dbReference>
<evidence type="ECO:0000259" key="6">
    <source>
        <dbReference type="PROSITE" id="PS51387"/>
    </source>
</evidence>
<protein>
    <submittedName>
        <fullName evidence="7">FAD-binding oxidoreductase</fullName>
    </submittedName>
</protein>
<dbReference type="InterPro" id="IPR016166">
    <property type="entry name" value="FAD-bd_PCMH"/>
</dbReference>
<dbReference type="PANTHER" id="PTHR42973:SF39">
    <property type="entry name" value="FAD-BINDING PCMH-TYPE DOMAIN-CONTAINING PROTEIN"/>
    <property type="match status" value="1"/>
</dbReference>
<dbReference type="Gene3D" id="3.30.43.10">
    <property type="entry name" value="Uridine Diphospho-n-acetylenolpyruvylglucosamine Reductase, domain 2"/>
    <property type="match status" value="1"/>
</dbReference>
<dbReference type="Gene3D" id="3.40.462.20">
    <property type="match status" value="1"/>
</dbReference>
<proteinExistence type="inferred from homology"/>
<dbReference type="InterPro" id="IPR006094">
    <property type="entry name" value="Oxid_FAD_bind_N"/>
</dbReference>
<dbReference type="InterPro" id="IPR050416">
    <property type="entry name" value="FAD-linked_Oxidoreductase"/>
</dbReference>
<dbReference type="SUPFAM" id="SSF56176">
    <property type="entry name" value="FAD-binding/transporter-associated domain-like"/>
    <property type="match status" value="1"/>
</dbReference>
<dbReference type="InterPro" id="IPR016167">
    <property type="entry name" value="FAD-bd_PCMH_sub1"/>
</dbReference>
<keyword evidence="4" id="KW-0274">FAD</keyword>
<dbReference type="PANTHER" id="PTHR42973">
    <property type="entry name" value="BINDING OXIDOREDUCTASE, PUTATIVE (AFU_ORTHOLOGUE AFUA_1G17690)-RELATED"/>
    <property type="match status" value="1"/>
</dbReference>
<sequence>MDAIALVDDLRARVGGTVLAADDDGWDEARAPWARQVLQRPVAVVTAADAIDVATVLDVARAHGATVAVQPTGHGAHDALDGAIVLRMGAFDGVEVDVETRTARVGAGVLVGDLLAALDGTGLVAPSGSSRIVSVAGLVLGGGHGWLSRLGGLGGQWLRRAHVVLPDGAHRWIDDADPAMRLLRGAGGLVAIATELELDLLPVADLRGGALAFASEAARVVLLAASELATAAPGVALSIDLLAMPDVPALPEAIRGRSWTSVHAVLADVDDAVLDGIRTAAHPIADAIAPIAPGALHAIAGDPEEPGAAAGWSAFAPSLDDATIDAIVRARADPSLAAIVAIEVRLLGAMPAPLPTIVPAPSADWLVHCIAPIPPGGDGATQRSAVARLAALLAPVTVDATLPTFLGDAGLERALPEDALDAVRAWRAEHDGDVLHPSRLPR</sequence>
<feature type="domain" description="FAD-binding PCMH-type" evidence="6">
    <location>
        <begin position="37"/>
        <end position="203"/>
    </location>
</feature>
<dbReference type="InterPro" id="IPR016169">
    <property type="entry name" value="FAD-bd_PCMH_sub2"/>
</dbReference>
<dbReference type="Proteomes" id="UP001501599">
    <property type="component" value="Unassembled WGS sequence"/>
</dbReference>